<gene>
    <name evidence="5" type="primary">tsf</name>
    <name evidence="7" type="ORF">A3C88_01115</name>
</gene>
<dbReference type="InterPro" id="IPR009060">
    <property type="entry name" value="UBA-like_sf"/>
</dbReference>
<dbReference type="InterPro" id="IPR014039">
    <property type="entry name" value="Transl_elong_EFTs/EF1B_dimer"/>
</dbReference>
<comment type="caution">
    <text evidence="7">The sequence shown here is derived from an EMBL/GenBank/DDBJ whole genome shotgun (WGS) entry which is preliminary data.</text>
</comment>
<protein>
    <recommendedName>
        <fullName evidence="2 5">Elongation factor Ts</fullName>
        <shortName evidence="5">EF-Ts</shortName>
    </recommendedName>
</protein>
<dbReference type="Gene3D" id="3.30.479.20">
    <property type="entry name" value="Elongation factor Ts, dimerisation domain"/>
    <property type="match status" value="1"/>
</dbReference>
<dbReference type="PROSITE" id="PS01126">
    <property type="entry name" value="EF_TS_1"/>
    <property type="match status" value="1"/>
</dbReference>
<dbReference type="PANTHER" id="PTHR11741:SF0">
    <property type="entry name" value="ELONGATION FACTOR TS, MITOCHONDRIAL"/>
    <property type="match status" value="1"/>
</dbReference>
<dbReference type="FunFam" id="1.10.8.10:FF:000001">
    <property type="entry name" value="Elongation factor Ts"/>
    <property type="match status" value="1"/>
</dbReference>
<dbReference type="CDD" id="cd14275">
    <property type="entry name" value="UBA_EF-Ts"/>
    <property type="match status" value="1"/>
</dbReference>
<dbReference type="SUPFAM" id="SSF46934">
    <property type="entry name" value="UBA-like"/>
    <property type="match status" value="1"/>
</dbReference>
<name>A0A1F8FWQ4_9BACT</name>
<evidence type="ECO:0000256" key="2">
    <source>
        <dbReference type="ARBA" id="ARBA00016956"/>
    </source>
</evidence>
<dbReference type="STRING" id="1802685.A3C88_01115"/>
<accession>A0A1F8FWQ4</accession>
<evidence type="ECO:0000256" key="1">
    <source>
        <dbReference type="ARBA" id="ARBA00005532"/>
    </source>
</evidence>
<dbReference type="InterPro" id="IPR036402">
    <property type="entry name" value="EF-Ts_dimer_sf"/>
</dbReference>
<dbReference type="InterPro" id="IPR001816">
    <property type="entry name" value="Transl_elong_EFTs/EF1B"/>
</dbReference>
<dbReference type="InterPro" id="IPR018101">
    <property type="entry name" value="Transl_elong_Ts_CS"/>
</dbReference>
<reference evidence="7 8" key="1">
    <citation type="journal article" date="2016" name="Nat. Commun.">
        <title>Thousands of microbial genomes shed light on interconnected biogeochemical processes in an aquifer system.</title>
        <authorList>
            <person name="Anantharaman K."/>
            <person name="Brown C.T."/>
            <person name="Hug L.A."/>
            <person name="Sharon I."/>
            <person name="Castelle C.J."/>
            <person name="Probst A.J."/>
            <person name="Thomas B.C."/>
            <person name="Singh A."/>
            <person name="Wilkins M.J."/>
            <person name="Karaoz U."/>
            <person name="Brodie E.L."/>
            <person name="Williams K.H."/>
            <person name="Hubbard S.S."/>
            <person name="Banfield J.F."/>
        </authorList>
    </citation>
    <scope>NUCLEOTIDE SEQUENCE [LARGE SCALE GENOMIC DNA]</scope>
</reference>
<proteinExistence type="inferred from homology"/>
<evidence type="ECO:0000313" key="8">
    <source>
        <dbReference type="Proteomes" id="UP000178117"/>
    </source>
</evidence>
<dbReference type="Gene3D" id="1.10.8.10">
    <property type="entry name" value="DNA helicase RuvA subunit, C-terminal domain"/>
    <property type="match status" value="1"/>
</dbReference>
<keyword evidence="5" id="KW-0963">Cytoplasm</keyword>
<comment type="function">
    <text evidence="5">Associates with the EF-Tu.GDP complex and induces the exchange of GDP to GTP. It remains bound to the aminoacyl-tRNA.EF-Tu.GTP complex up to the GTP hydrolysis stage on the ribosome.</text>
</comment>
<evidence type="ECO:0000256" key="4">
    <source>
        <dbReference type="ARBA" id="ARBA00022917"/>
    </source>
</evidence>
<sequence>MSDISIDQIKSLRERTGLSVAEVKKALAEAGGDEAKAIELLKSRGGDIAMKKSGRELNSGIIDAYVHGTKQTGCMLELLCETDFVARNEEFVALAHEIAMHVTAMKPRNQDELLAQPFIKDPNRTVKDLITDHIAKIGENIQVGRFELFEL</sequence>
<dbReference type="Pfam" id="PF00889">
    <property type="entry name" value="EF_TS"/>
    <property type="match status" value="1"/>
</dbReference>
<feature type="domain" description="Translation elongation factor EFTs/EF1B dimerisation" evidence="6">
    <location>
        <begin position="73"/>
        <end position="150"/>
    </location>
</feature>
<feature type="region of interest" description="Involved in Mg(2+) ion dislocation from EF-Tu" evidence="5">
    <location>
        <begin position="82"/>
        <end position="85"/>
    </location>
</feature>
<evidence type="ECO:0000256" key="3">
    <source>
        <dbReference type="ARBA" id="ARBA00022768"/>
    </source>
</evidence>
<dbReference type="GO" id="GO:0003746">
    <property type="term" value="F:translation elongation factor activity"/>
    <property type="evidence" value="ECO:0007669"/>
    <property type="project" value="UniProtKB-UniRule"/>
</dbReference>
<evidence type="ECO:0000259" key="6">
    <source>
        <dbReference type="Pfam" id="PF00889"/>
    </source>
</evidence>
<dbReference type="EMBL" id="MGJZ01000008">
    <property type="protein sequence ID" value="OGN17522.1"/>
    <property type="molecule type" value="Genomic_DNA"/>
</dbReference>
<dbReference type="SUPFAM" id="SSF54713">
    <property type="entry name" value="Elongation factor Ts (EF-Ts), dimerisation domain"/>
    <property type="match status" value="1"/>
</dbReference>
<comment type="subcellular location">
    <subcellularLocation>
        <location evidence="5">Cytoplasm</location>
    </subcellularLocation>
</comment>
<evidence type="ECO:0000313" key="7">
    <source>
        <dbReference type="EMBL" id="OGN17522.1"/>
    </source>
</evidence>
<dbReference type="PANTHER" id="PTHR11741">
    <property type="entry name" value="ELONGATION FACTOR TS"/>
    <property type="match status" value="1"/>
</dbReference>
<dbReference type="Proteomes" id="UP000178117">
    <property type="component" value="Unassembled WGS sequence"/>
</dbReference>
<keyword evidence="3 5" id="KW-0251">Elongation factor</keyword>
<organism evidence="7 8">
    <name type="scientific">Candidatus Yanofskybacteria bacterium RIFCSPHIGHO2_02_FULL_50_12</name>
    <dbReference type="NCBI Taxonomy" id="1802685"/>
    <lineage>
        <taxon>Bacteria</taxon>
        <taxon>Candidatus Yanofskyibacteriota</taxon>
    </lineage>
</organism>
<keyword evidence="4 5" id="KW-0648">Protein biosynthesis</keyword>
<dbReference type="HAMAP" id="MF_00050">
    <property type="entry name" value="EF_Ts"/>
    <property type="match status" value="1"/>
</dbReference>
<dbReference type="AlphaFoldDB" id="A0A1F8FWQ4"/>
<dbReference type="GO" id="GO:0005737">
    <property type="term" value="C:cytoplasm"/>
    <property type="evidence" value="ECO:0007669"/>
    <property type="project" value="UniProtKB-SubCell"/>
</dbReference>
<dbReference type="NCBIfam" id="TIGR00116">
    <property type="entry name" value="tsf"/>
    <property type="match status" value="1"/>
</dbReference>
<evidence type="ECO:0000256" key="5">
    <source>
        <dbReference type="HAMAP-Rule" id="MF_00050"/>
    </source>
</evidence>
<comment type="similarity">
    <text evidence="1 5">Belongs to the EF-Ts family.</text>
</comment>